<sequence length="32" mass="3440">MPPAIPTVPLLVSIMTPTMTSYCCQDRSMPSA</sequence>
<dbReference type="AlphaFoldDB" id="A0A841EGB2"/>
<keyword evidence="2" id="KW-1185">Reference proteome</keyword>
<organism evidence="1 2">
    <name type="scientific">Streptomonospora salina</name>
    <dbReference type="NCBI Taxonomy" id="104205"/>
    <lineage>
        <taxon>Bacteria</taxon>
        <taxon>Bacillati</taxon>
        <taxon>Actinomycetota</taxon>
        <taxon>Actinomycetes</taxon>
        <taxon>Streptosporangiales</taxon>
        <taxon>Nocardiopsidaceae</taxon>
        <taxon>Streptomonospora</taxon>
    </lineage>
</organism>
<evidence type="ECO:0000313" key="1">
    <source>
        <dbReference type="EMBL" id="MBB6000073.1"/>
    </source>
</evidence>
<dbReference type="EMBL" id="JACHLY010000001">
    <property type="protein sequence ID" value="MBB6000073.1"/>
    <property type="molecule type" value="Genomic_DNA"/>
</dbReference>
<protein>
    <submittedName>
        <fullName evidence="1">Uncharacterized protein</fullName>
    </submittedName>
</protein>
<name>A0A841EGB2_9ACTN</name>
<dbReference type="Proteomes" id="UP000578077">
    <property type="component" value="Unassembled WGS sequence"/>
</dbReference>
<reference evidence="1 2" key="1">
    <citation type="submission" date="2020-08" db="EMBL/GenBank/DDBJ databases">
        <title>Sequencing the genomes of 1000 actinobacteria strains.</title>
        <authorList>
            <person name="Klenk H.-P."/>
        </authorList>
    </citation>
    <scope>NUCLEOTIDE SEQUENCE [LARGE SCALE GENOMIC DNA]</scope>
    <source>
        <strain evidence="1 2">DSM 44593</strain>
    </source>
</reference>
<proteinExistence type="predicted"/>
<gene>
    <name evidence="1" type="ORF">HNR25_003824</name>
</gene>
<comment type="caution">
    <text evidence="1">The sequence shown here is derived from an EMBL/GenBank/DDBJ whole genome shotgun (WGS) entry which is preliminary data.</text>
</comment>
<evidence type="ECO:0000313" key="2">
    <source>
        <dbReference type="Proteomes" id="UP000578077"/>
    </source>
</evidence>
<accession>A0A841EGB2</accession>